<keyword evidence="1" id="KW-0596">Phosphopantetheine</keyword>
<dbReference type="InterPro" id="IPR029058">
    <property type="entry name" value="AB_hydrolase_fold"/>
</dbReference>
<dbReference type="GO" id="GO:0004312">
    <property type="term" value="F:fatty acid synthase activity"/>
    <property type="evidence" value="ECO:0007669"/>
    <property type="project" value="TreeGrafter"/>
</dbReference>
<dbReference type="SUPFAM" id="SSF47336">
    <property type="entry name" value="ACP-like"/>
    <property type="match status" value="1"/>
</dbReference>
<dbReference type="Pfam" id="PF08659">
    <property type="entry name" value="KR"/>
    <property type="match status" value="1"/>
</dbReference>
<dbReference type="Proteomes" id="UP001412239">
    <property type="component" value="Unassembled WGS sequence"/>
</dbReference>
<reference evidence="4" key="1">
    <citation type="submission" date="2015-10" db="EMBL/GenBank/DDBJ databases">
        <authorList>
            <person name="Regsiter A."/>
            <person name="william w."/>
        </authorList>
    </citation>
    <scope>NUCLEOTIDE SEQUENCE</scope>
    <source>
        <strain evidence="4">Montdore</strain>
    </source>
</reference>
<dbReference type="InterPro" id="IPR013968">
    <property type="entry name" value="PKS_KR"/>
</dbReference>
<organism evidence="4 5">
    <name type="scientific">Tuber aestivum</name>
    <name type="common">summer truffle</name>
    <dbReference type="NCBI Taxonomy" id="59557"/>
    <lineage>
        <taxon>Eukaryota</taxon>
        <taxon>Fungi</taxon>
        <taxon>Dikarya</taxon>
        <taxon>Ascomycota</taxon>
        <taxon>Pezizomycotina</taxon>
        <taxon>Pezizomycetes</taxon>
        <taxon>Pezizales</taxon>
        <taxon>Tuberaceae</taxon>
        <taxon>Tuber</taxon>
    </lineage>
</organism>
<proteinExistence type="predicted"/>
<dbReference type="InterPro" id="IPR050091">
    <property type="entry name" value="PKS_NRPS_Biosynth_Enz"/>
</dbReference>
<protein>
    <recommendedName>
        <fullName evidence="3">Ketoreductase domain-containing protein</fullName>
    </recommendedName>
</protein>
<dbReference type="InterPro" id="IPR057326">
    <property type="entry name" value="KR_dom"/>
</dbReference>
<dbReference type="GO" id="GO:0044550">
    <property type="term" value="P:secondary metabolite biosynthetic process"/>
    <property type="evidence" value="ECO:0007669"/>
    <property type="project" value="TreeGrafter"/>
</dbReference>
<evidence type="ECO:0000256" key="2">
    <source>
        <dbReference type="ARBA" id="ARBA00022553"/>
    </source>
</evidence>
<dbReference type="SUPFAM" id="SSF53335">
    <property type="entry name" value="S-adenosyl-L-methionine-dependent methyltransferases"/>
    <property type="match status" value="1"/>
</dbReference>
<dbReference type="Gene3D" id="3.40.50.1820">
    <property type="entry name" value="alpha/beta hydrolase"/>
    <property type="match status" value="1"/>
</dbReference>
<evidence type="ECO:0000256" key="1">
    <source>
        <dbReference type="ARBA" id="ARBA00022450"/>
    </source>
</evidence>
<keyword evidence="2" id="KW-0597">Phosphoprotein</keyword>
<dbReference type="InterPro" id="IPR029063">
    <property type="entry name" value="SAM-dependent_MTases_sf"/>
</dbReference>
<dbReference type="EMBL" id="LN890951">
    <property type="protein sequence ID" value="CUS15083.1"/>
    <property type="molecule type" value="Genomic_DNA"/>
</dbReference>
<keyword evidence="5" id="KW-1185">Reference proteome</keyword>
<sequence length="1406" mass="156983">MSRIAGLLPLGGQRFMPLLRAICCTQTEVALDPTKAEGLLFNDRNLEQIWNEVPFRGGVFARTIEEFKMVVKSYGSSRMVRVLELNAGHGCLTKAMGNAIKEATLELPNLQIEYYCADLDLGLAERSAKSSPWQPVSPVSMTFSGRLDLQGIPRVDIVVGLNALYTFPTLKIGLLSIESILLPGGFLMLIEFDRRAHEGITPVNFVFGGLKGWFDSPDLGNEDGAIEYGRKSAREIFRESGYLDPWFIEIERPQHVCHRTLITRIPHLSGKRALNHTHAQPLPKVLITIPEGAIDMATATTGRETGEVSEKRQWVDSFAYHYHFGEDAALMKFIGSLDAQESVKLVLYTMASGQNSNALIGISRAVRQEFPKWGIQLIIFDQDLGGTRLSDFLFHHLPFQRPSTPPELYIKKGEVCWATELRVLDGIDRKIPPRDFPYAWKEDHEPWAHYPPQIGEYDVEIQVHSLQKPDSQKSAFGFSGKIRQKGQRAIIPTGTPVVGVSLKGPMASTLVCHCERISKLPPGFHFQFCATAIRSMVTCDLIMEKLPELIRRDKRILIHGGPPGLRLGTAICLGRILYRKGWVIYFTSDNAQDIPCNAASFRYSTIDPDIFVREVKNHTLGRGLGCMIGFTKDHILLSLSLEILWEAPANIIVVAEEGTIHSVLNLPGQKPNQNFTFINPEKCMQQNYHLVPDAVFRFTAGDGYTMSVWDHEESLVALDLTEMEPEGPILRAGVVRGTPAFNPRATYVLVEGICCIGLAMAKFIIEHGGLHVVVTYGSYQNSMETDHNSKERSLFDSLRELPGVTIKVACVQAKNIRSMRVLFDNQEPPVAGVIWFSPTHEDTAARVKDQKNWDRVYSTWAATASILLDSLDVRKLEWLVYCSSFSSMTGQSGRADICGAQAIVRDIITRFENCTNVVIPPIIDQDPFLFPKTAEERADTCQNYTPVGMRTIDICKCILDAIWCMPKSNMYIPDMGLVGLTKYGLSRNFWGLGKAVARPKSALPDHLFGVAGIVSQTLRISQDEVTLNLELSTVGMDTSQAMQLSQRLESKVGLRVPYPKLFVPGLTLGKLLQEASCSGKKERLTSLLPSFIGREPLFGLEKDVVMRGNLTTEGVPIFIIFPPTIPTSIAFAWLASLFPLPTYILPSPQHKPDSCIEAISENYFHQILITLQYHASSVHLVSFSYSSPIVLSLTERLLYSGHKVESLVFLDYSPSLIYSSSFNSFMGNRISSNYWQDLILDHLEDIRAIEPSLGLISDILQQAKEFFDGNLSGKNKWCFEYLDTYINYAKILHKASTVVLNGSQQNPWECVEQLAPKVFLAKAKRGIVTEPWFCDDGIDKNWGIPAVLDPIIKEYDCGHCGILSRQTDLVESLRVFWGVGGGSERDAYRDGGYYNDTINNNGIRGV</sequence>
<feature type="domain" description="Ketoreductase" evidence="3">
    <location>
        <begin position="745"/>
        <end position="925"/>
    </location>
</feature>
<evidence type="ECO:0000259" key="3">
    <source>
        <dbReference type="SMART" id="SM00822"/>
    </source>
</evidence>
<gene>
    <name evidence="4" type="ORF">GSTUAT00000823001</name>
</gene>
<evidence type="ECO:0000313" key="4">
    <source>
        <dbReference type="EMBL" id="CUS15083.1"/>
    </source>
</evidence>
<accession>A0A292Q8J5</accession>
<dbReference type="Gene3D" id="3.40.50.150">
    <property type="entry name" value="Vaccinia Virus protein VP39"/>
    <property type="match status" value="1"/>
</dbReference>
<evidence type="ECO:0000313" key="5">
    <source>
        <dbReference type="Proteomes" id="UP001412239"/>
    </source>
</evidence>
<dbReference type="SMART" id="SM00822">
    <property type="entry name" value="PKS_KR"/>
    <property type="match status" value="1"/>
</dbReference>
<dbReference type="Gene3D" id="3.40.50.720">
    <property type="entry name" value="NAD(P)-binding Rossmann-like Domain"/>
    <property type="match status" value="1"/>
</dbReference>
<dbReference type="PANTHER" id="PTHR43775:SF37">
    <property type="entry name" value="SI:DKEY-61P9.11"/>
    <property type="match status" value="1"/>
</dbReference>
<dbReference type="InterPro" id="IPR036736">
    <property type="entry name" value="ACP-like_sf"/>
</dbReference>
<dbReference type="Gene3D" id="1.10.1200.10">
    <property type="entry name" value="ACP-like"/>
    <property type="match status" value="1"/>
</dbReference>
<dbReference type="PANTHER" id="PTHR43775">
    <property type="entry name" value="FATTY ACID SYNTHASE"/>
    <property type="match status" value="1"/>
</dbReference>
<name>A0A292Q8J5_9PEZI</name>
<dbReference type="SUPFAM" id="SSF53474">
    <property type="entry name" value="alpha/beta-Hydrolases"/>
    <property type="match status" value="1"/>
</dbReference>
<dbReference type="GO" id="GO:0006633">
    <property type="term" value="P:fatty acid biosynthetic process"/>
    <property type="evidence" value="ECO:0007669"/>
    <property type="project" value="TreeGrafter"/>
</dbReference>